<evidence type="ECO:0000256" key="1">
    <source>
        <dbReference type="ARBA" id="ARBA00023002"/>
    </source>
</evidence>
<dbReference type="GO" id="GO:0047553">
    <property type="term" value="F:2-oxoglutarate synthase activity"/>
    <property type="evidence" value="ECO:0007669"/>
    <property type="project" value="UniProtKB-EC"/>
</dbReference>
<dbReference type="SUPFAM" id="SSF52518">
    <property type="entry name" value="Thiamin diphosphate-binding fold (THDP-binding)"/>
    <property type="match status" value="1"/>
</dbReference>
<dbReference type="PANTHER" id="PTHR48084:SF5">
    <property type="entry name" value="BLR6744 PROTEIN"/>
    <property type="match status" value="1"/>
</dbReference>
<gene>
    <name evidence="3" type="ORF">HNQ81_001578</name>
</gene>
<dbReference type="EC" id="1.2.7.11" evidence="3"/>
<dbReference type="Proteomes" id="UP000539642">
    <property type="component" value="Unassembled WGS sequence"/>
</dbReference>
<evidence type="ECO:0000259" key="2">
    <source>
        <dbReference type="Pfam" id="PF02775"/>
    </source>
</evidence>
<sequence length="350" mass="37941">MTFVRPSFRHPQQPTNALGYVRKDYEGLISTLCAGCGHDSISNAIIQACFEIPVEPHKVVKMSGIGCSSKTPAYFLDRSHGFNSVHGRMPSIATGANMANRDLIYLGVSGDGDTASIGMGQFIHALRRDLNLTYVVMNNGCYGLTKGQDSATADRGSRTKKGAPNPFESIDLCEMAIQLGAGFVARGFSGDKQQLVPLLKAALLHRGIALIDVISPCVTFNNSSGSTKSYQYVRDHIEATGTFDFIPLQQEIVVQYEEGATQAVTMHDGSIIQLHKNVGGVDVTSRRRALDLLEAEREQGRLLTGILFLDPESEDTHAILNTTLTPLNQLTQAELCPGAAALEQINARFR</sequence>
<dbReference type="GO" id="GO:0045333">
    <property type="term" value="P:cellular respiration"/>
    <property type="evidence" value="ECO:0007669"/>
    <property type="project" value="UniProtKB-ARBA"/>
</dbReference>
<dbReference type="GO" id="GO:0030976">
    <property type="term" value="F:thiamine pyrophosphate binding"/>
    <property type="evidence" value="ECO:0007669"/>
    <property type="project" value="InterPro"/>
</dbReference>
<protein>
    <submittedName>
        <fullName evidence="3">2-oxoglutarate ferredoxin oxidoreductase subunit beta</fullName>
        <ecNumber evidence="3">1.2.7.11</ecNumber>
        <ecNumber evidence="3">1.2.7.3</ecNumber>
    </submittedName>
</protein>
<feature type="domain" description="Thiamine pyrophosphate enzyme TPP-binding" evidence="2">
    <location>
        <begin position="65"/>
        <end position="213"/>
    </location>
</feature>
<keyword evidence="4" id="KW-1185">Reference proteome</keyword>
<dbReference type="Pfam" id="PF02775">
    <property type="entry name" value="TPP_enzyme_C"/>
    <property type="match status" value="1"/>
</dbReference>
<dbReference type="PANTHER" id="PTHR48084">
    <property type="entry name" value="2-OXOGLUTARATE OXIDOREDUCTASE SUBUNIT KORB-RELATED"/>
    <property type="match status" value="1"/>
</dbReference>
<dbReference type="CDD" id="cd03375">
    <property type="entry name" value="TPP_OGFOR"/>
    <property type="match status" value="1"/>
</dbReference>
<dbReference type="GO" id="GO:0044281">
    <property type="term" value="P:small molecule metabolic process"/>
    <property type="evidence" value="ECO:0007669"/>
    <property type="project" value="UniProtKB-ARBA"/>
</dbReference>
<reference evidence="3 4" key="1">
    <citation type="submission" date="2020-08" db="EMBL/GenBank/DDBJ databases">
        <title>Genomic Encyclopedia of Type Strains, Phase IV (KMG-IV): sequencing the most valuable type-strain genomes for metagenomic binning, comparative biology and taxonomic classification.</title>
        <authorList>
            <person name="Goeker M."/>
        </authorList>
    </citation>
    <scope>NUCLEOTIDE SEQUENCE [LARGE SCALE GENOMIC DNA]</scope>
    <source>
        <strain evidence="3 4">DSM 28570</strain>
    </source>
</reference>
<dbReference type="InterPro" id="IPR051457">
    <property type="entry name" value="2-oxoacid:Fd_oxidoreductase"/>
</dbReference>
<organism evidence="3 4">
    <name type="scientific">Desulfoprunum benzoelyticum</name>
    <dbReference type="NCBI Taxonomy" id="1506996"/>
    <lineage>
        <taxon>Bacteria</taxon>
        <taxon>Pseudomonadati</taxon>
        <taxon>Thermodesulfobacteriota</taxon>
        <taxon>Desulfobulbia</taxon>
        <taxon>Desulfobulbales</taxon>
        <taxon>Desulfobulbaceae</taxon>
        <taxon>Desulfoprunum</taxon>
    </lineage>
</organism>
<proteinExistence type="predicted"/>
<dbReference type="AlphaFoldDB" id="A0A840V2A0"/>
<evidence type="ECO:0000313" key="4">
    <source>
        <dbReference type="Proteomes" id="UP000539642"/>
    </source>
</evidence>
<evidence type="ECO:0000313" key="3">
    <source>
        <dbReference type="EMBL" id="MBB5347849.1"/>
    </source>
</evidence>
<comment type="caution">
    <text evidence="3">The sequence shown here is derived from an EMBL/GenBank/DDBJ whole genome shotgun (WGS) entry which is preliminary data.</text>
</comment>
<dbReference type="EMBL" id="JACHEO010000007">
    <property type="protein sequence ID" value="MBB5347849.1"/>
    <property type="molecule type" value="Genomic_DNA"/>
</dbReference>
<dbReference type="EC" id="1.2.7.3" evidence="3"/>
<dbReference type="RefSeq" id="WP_183350011.1">
    <property type="nucleotide sequence ID" value="NZ_JACHEO010000007.1"/>
</dbReference>
<dbReference type="Gene3D" id="3.40.50.970">
    <property type="match status" value="1"/>
</dbReference>
<accession>A0A840V2A0</accession>
<keyword evidence="1 3" id="KW-0560">Oxidoreductase</keyword>
<name>A0A840V2A0_9BACT</name>
<dbReference type="InterPro" id="IPR029061">
    <property type="entry name" value="THDP-binding"/>
</dbReference>
<dbReference type="InterPro" id="IPR011766">
    <property type="entry name" value="TPP_enzyme_TPP-bd"/>
</dbReference>